<feature type="region of interest" description="Disordered" evidence="3">
    <location>
        <begin position="174"/>
        <end position="208"/>
    </location>
</feature>
<dbReference type="CDD" id="cd04301">
    <property type="entry name" value="NAT_SF"/>
    <property type="match status" value="2"/>
</dbReference>
<organism evidence="5 6">
    <name type="scientific">Deinococcus aerophilus</name>
    <dbReference type="NCBI Taxonomy" id="522488"/>
    <lineage>
        <taxon>Bacteria</taxon>
        <taxon>Thermotogati</taxon>
        <taxon>Deinococcota</taxon>
        <taxon>Deinococci</taxon>
        <taxon>Deinococcales</taxon>
        <taxon>Deinococcaceae</taxon>
        <taxon>Deinococcus</taxon>
    </lineage>
</organism>
<feature type="domain" description="N-acetyltransferase" evidence="4">
    <location>
        <begin position="12"/>
        <end position="157"/>
    </location>
</feature>
<dbReference type="InterPro" id="IPR050680">
    <property type="entry name" value="YpeA/RimI_acetyltransf"/>
</dbReference>
<evidence type="ECO:0000313" key="5">
    <source>
        <dbReference type="EMBL" id="GGM09656.1"/>
    </source>
</evidence>
<dbReference type="InterPro" id="IPR016181">
    <property type="entry name" value="Acyl_CoA_acyltransferase"/>
</dbReference>
<sequence>MDRTVIDLGGGFTARRLSLDQYREACARLEGRIFGGGWGYAFDPPHKPPPPLGESCSWGLFAGDELIGWSHAHQRDERTVYMADSGVLPEHQGRGLYTRLLPHLLAAFRAAGYTLVQSHHRATNNRVLIPKLRAGFCLQGLNLYEGGLNVSLTLSLDPVYHDAMHVRSGFRAPHGDTARRLGLPPTPPAERTPVPSIPMPGGQGEDTDLGGGYVLRPVPYEVYYGIYTRLEAAAYDSVSLDWPTPPRLEPPEVPRYVWLVGHAGEVAGWQYSRQWDARTAYMVNTALLPAHRGRGLYTRLLPAVLGALQAGGYDRVRSHHHATNTAVLVPKLRHGFCIQGLTVDDHGVMAVLMHSFGPLYRAYMEVRSGMQPPLGAVARALGLTPAARPGTGAPADPSCGPDGASPA</sequence>
<dbReference type="InterPro" id="IPR000182">
    <property type="entry name" value="GNAT_dom"/>
</dbReference>
<evidence type="ECO:0000313" key="6">
    <source>
        <dbReference type="Proteomes" id="UP000661918"/>
    </source>
</evidence>
<dbReference type="SUPFAM" id="SSF55729">
    <property type="entry name" value="Acyl-CoA N-acyltransferases (Nat)"/>
    <property type="match status" value="2"/>
</dbReference>
<feature type="compositionally biased region" description="Low complexity" evidence="3">
    <location>
        <begin position="387"/>
        <end position="397"/>
    </location>
</feature>
<gene>
    <name evidence="5" type="ORF">GCM10010841_17590</name>
</gene>
<feature type="region of interest" description="Disordered" evidence="3">
    <location>
        <begin position="387"/>
        <end position="407"/>
    </location>
</feature>
<reference evidence="6" key="1">
    <citation type="journal article" date="2019" name="Int. J. Syst. Evol. Microbiol.">
        <title>The Global Catalogue of Microorganisms (GCM) 10K type strain sequencing project: providing services to taxonomists for standard genome sequencing and annotation.</title>
        <authorList>
            <consortium name="The Broad Institute Genomics Platform"/>
            <consortium name="The Broad Institute Genome Sequencing Center for Infectious Disease"/>
            <person name="Wu L."/>
            <person name="Ma J."/>
        </authorList>
    </citation>
    <scope>NUCLEOTIDE SEQUENCE [LARGE SCALE GENOMIC DNA]</scope>
    <source>
        <strain evidence="6">JCM 15443</strain>
    </source>
</reference>
<accession>A0ABQ2GSH3</accession>
<comment type="caution">
    <text evidence="5">The sequence shown here is derived from an EMBL/GenBank/DDBJ whole genome shotgun (WGS) entry which is preliminary data.</text>
</comment>
<dbReference type="Gene3D" id="3.40.630.30">
    <property type="match status" value="2"/>
</dbReference>
<dbReference type="Proteomes" id="UP000661918">
    <property type="component" value="Unassembled WGS sequence"/>
</dbReference>
<evidence type="ECO:0000256" key="3">
    <source>
        <dbReference type="SAM" id="MobiDB-lite"/>
    </source>
</evidence>
<keyword evidence="1" id="KW-0808">Transferase</keyword>
<evidence type="ECO:0000256" key="1">
    <source>
        <dbReference type="ARBA" id="ARBA00022679"/>
    </source>
</evidence>
<keyword evidence="6" id="KW-1185">Reference proteome</keyword>
<evidence type="ECO:0000259" key="4">
    <source>
        <dbReference type="PROSITE" id="PS51186"/>
    </source>
</evidence>
<dbReference type="EMBL" id="BMOM01000012">
    <property type="protein sequence ID" value="GGM09656.1"/>
    <property type="molecule type" value="Genomic_DNA"/>
</dbReference>
<name>A0ABQ2GSH3_9DEIO</name>
<feature type="domain" description="N-acetyltransferase" evidence="4">
    <location>
        <begin position="213"/>
        <end position="358"/>
    </location>
</feature>
<dbReference type="PROSITE" id="PS51186">
    <property type="entry name" value="GNAT"/>
    <property type="match status" value="2"/>
</dbReference>
<feature type="compositionally biased region" description="Pro residues" evidence="3">
    <location>
        <begin position="184"/>
        <end position="198"/>
    </location>
</feature>
<dbReference type="PANTHER" id="PTHR43420:SF47">
    <property type="entry name" value="N-ACETYLTRANSFERASE DOMAIN-CONTAINING PROTEIN"/>
    <property type="match status" value="1"/>
</dbReference>
<dbReference type="Pfam" id="PF00583">
    <property type="entry name" value="Acetyltransf_1"/>
    <property type="match status" value="2"/>
</dbReference>
<protein>
    <submittedName>
        <fullName evidence="5">Acetyltransferase</fullName>
    </submittedName>
</protein>
<proteinExistence type="predicted"/>
<evidence type="ECO:0000256" key="2">
    <source>
        <dbReference type="ARBA" id="ARBA00023315"/>
    </source>
</evidence>
<dbReference type="RefSeq" id="WP_188903524.1">
    <property type="nucleotide sequence ID" value="NZ_BMOM01000012.1"/>
</dbReference>
<dbReference type="PANTHER" id="PTHR43420">
    <property type="entry name" value="ACETYLTRANSFERASE"/>
    <property type="match status" value="1"/>
</dbReference>
<keyword evidence="2" id="KW-0012">Acyltransferase</keyword>